<reference evidence="6 7" key="1">
    <citation type="journal article" date="2019" name="Environ. Microbiol.">
        <title>An active ?-lactamase is a part of an orchestrated cell wall stress resistance network of Bacillus subtilis and related rhizosphere species.</title>
        <authorList>
            <person name="Bucher T."/>
            <person name="Keren-Paz A."/>
            <person name="Hausser J."/>
            <person name="Olender T."/>
            <person name="Cytryn E."/>
            <person name="Kolodkin-Gal I."/>
        </authorList>
    </citation>
    <scope>NUCLEOTIDE SEQUENCE [LARGE SCALE GENOMIC DNA]</scope>
    <source>
        <strain evidence="6 7">I186</strain>
    </source>
</reference>
<dbReference type="Pfam" id="PF02733">
    <property type="entry name" value="Dak1"/>
    <property type="match status" value="1"/>
</dbReference>
<evidence type="ECO:0000256" key="4">
    <source>
        <dbReference type="ARBA" id="ARBA00022840"/>
    </source>
</evidence>
<evidence type="ECO:0000313" key="7">
    <source>
        <dbReference type="Proteomes" id="UP000305524"/>
    </source>
</evidence>
<evidence type="ECO:0000256" key="2">
    <source>
        <dbReference type="ARBA" id="ARBA00022741"/>
    </source>
</evidence>
<dbReference type="InterPro" id="IPR050861">
    <property type="entry name" value="Dihydroxyacetone_Kinase"/>
</dbReference>
<dbReference type="GO" id="GO:0005829">
    <property type="term" value="C:cytosol"/>
    <property type="evidence" value="ECO:0007669"/>
    <property type="project" value="TreeGrafter"/>
</dbReference>
<dbReference type="PANTHER" id="PTHR28629">
    <property type="entry name" value="TRIOKINASE/FMN CYCLASE"/>
    <property type="match status" value="1"/>
</dbReference>
<keyword evidence="1 6" id="KW-0808">Transferase</keyword>
<organism evidence="6 7">
    <name type="scientific">Bacillus mycoides</name>
    <dbReference type="NCBI Taxonomy" id="1405"/>
    <lineage>
        <taxon>Bacteria</taxon>
        <taxon>Bacillati</taxon>
        <taxon>Bacillota</taxon>
        <taxon>Bacilli</taxon>
        <taxon>Bacillales</taxon>
        <taxon>Bacillaceae</taxon>
        <taxon>Bacillus</taxon>
        <taxon>Bacillus cereus group</taxon>
    </lineage>
</organism>
<evidence type="ECO:0000259" key="5">
    <source>
        <dbReference type="PROSITE" id="PS51481"/>
    </source>
</evidence>
<dbReference type="InterPro" id="IPR004006">
    <property type="entry name" value="DhaK_dom"/>
</dbReference>
<dbReference type="Proteomes" id="UP000305524">
    <property type="component" value="Unassembled WGS sequence"/>
</dbReference>
<keyword evidence="3 6" id="KW-0418">Kinase</keyword>
<dbReference type="FunFam" id="3.40.50.10440:FF:000001">
    <property type="entry name" value="Dihydroxyacetone kinase, DhaK subunit"/>
    <property type="match status" value="1"/>
</dbReference>
<dbReference type="Gene3D" id="3.30.1180.20">
    <property type="entry name" value="Dihydroxyacetone kinase, domain 2"/>
    <property type="match status" value="1"/>
</dbReference>
<dbReference type="Gene3D" id="3.40.50.10440">
    <property type="entry name" value="Dihydroxyacetone kinase, domain 1"/>
    <property type="match status" value="1"/>
</dbReference>
<dbReference type="RefSeq" id="WP_137058220.1">
    <property type="nucleotide sequence ID" value="NZ_SZOD01000430.1"/>
</dbReference>
<keyword evidence="2" id="KW-0547">Nucleotide-binding</keyword>
<dbReference type="EMBL" id="SZOD01000430">
    <property type="protein sequence ID" value="TKI83405.1"/>
    <property type="molecule type" value="Genomic_DNA"/>
</dbReference>
<keyword evidence="4" id="KW-0067">ATP-binding</keyword>
<evidence type="ECO:0000313" key="6">
    <source>
        <dbReference type="EMBL" id="TKI83405.1"/>
    </source>
</evidence>
<evidence type="ECO:0000256" key="3">
    <source>
        <dbReference type="ARBA" id="ARBA00022777"/>
    </source>
</evidence>
<dbReference type="InterPro" id="IPR012736">
    <property type="entry name" value="DhaK_1"/>
</dbReference>
<evidence type="ECO:0000256" key="1">
    <source>
        <dbReference type="ARBA" id="ARBA00022679"/>
    </source>
</evidence>
<dbReference type="GO" id="GO:0019563">
    <property type="term" value="P:glycerol catabolic process"/>
    <property type="evidence" value="ECO:0007669"/>
    <property type="project" value="TreeGrafter"/>
</dbReference>
<protein>
    <submittedName>
        <fullName evidence="6">Dihydroxyacetone kinase subunit DhaK</fullName>
        <ecNumber evidence="6">2.7.1.121</ecNumber>
    </submittedName>
</protein>
<dbReference type="AlphaFoldDB" id="A0A4U3A6Z5"/>
<sequence>MKKFINNPETVVRDMIDGMLFAHPDKLQNLPDTNIIIRANSPFQGKVAIVSGGGSGHEPAHIGFVGKGMLDAAVVGEVFTSPTPDRIFEAIQKVDTGSGVLLIVKNYSGDIMNFEMAAEMAEVKGIPIATVIVNDDVAVAVENSSHTTGRRGIAGTVFVHKIAGALAEKGASLKEVEDVANKVIANIRSMGMALTTCTVPAVGTSVFEIGENEVEVGMGIHGEPGTHRISMTSANEMAELLLERISSDIQLKIGDKVAVMINGLGGTPLMELYILNKTINTILNEAGIDICKTYVGEYMTAIDMAGFSITILKLDEQLIDLLNEPANTTNWRVQ</sequence>
<dbReference type="SUPFAM" id="SSF82549">
    <property type="entry name" value="DAK1/DegV-like"/>
    <property type="match status" value="1"/>
</dbReference>
<dbReference type="EC" id="2.7.1.121" evidence="6"/>
<name>A0A4U3A6Z5_BACMY</name>
<proteinExistence type="predicted"/>
<gene>
    <name evidence="6" type="primary">dhaK</name>
    <name evidence="6" type="ORF">FC701_17810</name>
</gene>
<feature type="domain" description="DhaK" evidence="5">
    <location>
        <begin position="7"/>
        <end position="331"/>
    </location>
</feature>
<dbReference type="FunFam" id="3.30.1180.20:FF:000001">
    <property type="entry name" value="Dihydroxyacetone kinase 1"/>
    <property type="match status" value="1"/>
</dbReference>
<accession>A0A4U3A6Z5</accession>
<dbReference type="PROSITE" id="PS51481">
    <property type="entry name" value="DHAK"/>
    <property type="match status" value="1"/>
</dbReference>
<dbReference type="GO" id="GO:0047324">
    <property type="term" value="F:phosphoenolpyruvate-glycerone phosphotransferase activity"/>
    <property type="evidence" value="ECO:0007669"/>
    <property type="project" value="UniProtKB-EC"/>
</dbReference>
<dbReference type="NCBIfam" id="TIGR02363">
    <property type="entry name" value="dhaK1"/>
    <property type="match status" value="1"/>
</dbReference>
<dbReference type="GO" id="GO:0005524">
    <property type="term" value="F:ATP binding"/>
    <property type="evidence" value="ECO:0007669"/>
    <property type="project" value="UniProtKB-KW"/>
</dbReference>
<comment type="caution">
    <text evidence="6">The sequence shown here is derived from an EMBL/GenBank/DDBJ whole genome shotgun (WGS) entry which is preliminary data.</text>
</comment>
<dbReference type="GO" id="GO:0004371">
    <property type="term" value="F:glycerone kinase activity"/>
    <property type="evidence" value="ECO:0007669"/>
    <property type="project" value="InterPro"/>
</dbReference>
<dbReference type="PANTHER" id="PTHR28629:SF4">
    <property type="entry name" value="TRIOKINASE_FMN CYCLASE"/>
    <property type="match status" value="1"/>
</dbReference>